<feature type="transmembrane region" description="Helical" evidence="5">
    <location>
        <begin position="44"/>
        <end position="66"/>
    </location>
</feature>
<evidence type="ECO:0000256" key="5">
    <source>
        <dbReference type="SAM" id="Phobius"/>
    </source>
</evidence>
<dbReference type="GO" id="GO:0012505">
    <property type="term" value="C:endomembrane system"/>
    <property type="evidence" value="ECO:0007669"/>
    <property type="project" value="UniProtKB-SubCell"/>
</dbReference>
<dbReference type="EMBL" id="LAZR01001625">
    <property type="protein sequence ID" value="KKN41784.1"/>
    <property type="molecule type" value="Genomic_DNA"/>
</dbReference>
<evidence type="ECO:0000313" key="6">
    <source>
        <dbReference type="EMBL" id="KKN41784.1"/>
    </source>
</evidence>
<protein>
    <recommendedName>
        <fullName evidence="7">Steroid 5-alpha reductase C-terminal domain-containing protein</fullName>
    </recommendedName>
</protein>
<evidence type="ECO:0000256" key="4">
    <source>
        <dbReference type="ARBA" id="ARBA00023136"/>
    </source>
</evidence>
<proteinExistence type="predicted"/>
<dbReference type="InterPro" id="IPR007318">
    <property type="entry name" value="Phopholipid_MeTrfase"/>
</dbReference>
<name>A0A0F9QGZ7_9ZZZZ</name>
<dbReference type="Pfam" id="PF04191">
    <property type="entry name" value="PEMT"/>
    <property type="match status" value="1"/>
</dbReference>
<feature type="transmembrane region" description="Helical" evidence="5">
    <location>
        <begin position="6"/>
        <end position="23"/>
    </location>
</feature>
<comment type="caution">
    <text evidence="6">The sequence shown here is derived from an EMBL/GenBank/DDBJ whole genome shotgun (WGS) entry which is preliminary data.</text>
</comment>
<reference evidence="6" key="1">
    <citation type="journal article" date="2015" name="Nature">
        <title>Complex archaea that bridge the gap between prokaryotes and eukaryotes.</title>
        <authorList>
            <person name="Spang A."/>
            <person name="Saw J.H."/>
            <person name="Jorgensen S.L."/>
            <person name="Zaremba-Niedzwiedzka K."/>
            <person name="Martijn J."/>
            <person name="Lind A.E."/>
            <person name="van Eijk R."/>
            <person name="Schleper C."/>
            <person name="Guy L."/>
            <person name="Ettema T.J."/>
        </authorList>
    </citation>
    <scope>NUCLEOTIDE SEQUENCE</scope>
</reference>
<organism evidence="6">
    <name type="scientific">marine sediment metagenome</name>
    <dbReference type="NCBI Taxonomy" id="412755"/>
    <lineage>
        <taxon>unclassified sequences</taxon>
        <taxon>metagenomes</taxon>
        <taxon>ecological metagenomes</taxon>
    </lineage>
</organism>
<keyword evidence="4 5" id="KW-0472">Membrane</keyword>
<dbReference type="AlphaFoldDB" id="A0A0F9QGZ7"/>
<evidence type="ECO:0000256" key="3">
    <source>
        <dbReference type="ARBA" id="ARBA00022989"/>
    </source>
</evidence>
<keyword evidence="2 5" id="KW-0812">Transmembrane</keyword>
<comment type="subcellular location">
    <subcellularLocation>
        <location evidence="1">Endomembrane system</location>
        <topology evidence="1">Multi-pass membrane protein</topology>
    </subcellularLocation>
</comment>
<dbReference type="Gene3D" id="1.20.120.1630">
    <property type="match status" value="1"/>
</dbReference>
<gene>
    <name evidence="6" type="ORF">LCGC14_0719920</name>
</gene>
<feature type="transmembrane region" description="Helical" evidence="5">
    <location>
        <begin position="134"/>
        <end position="167"/>
    </location>
</feature>
<feature type="transmembrane region" description="Helical" evidence="5">
    <location>
        <begin position="78"/>
        <end position="98"/>
    </location>
</feature>
<dbReference type="PANTHER" id="PTHR43847:SF1">
    <property type="entry name" value="BLL3993 PROTEIN"/>
    <property type="match status" value="1"/>
</dbReference>
<keyword evidence="3 5" id="KW-1133">Transmembrane helix</keyword>
<sequence length="200" mass="24049">MIEWINLSILFLSLFLFCYFYTLSIQPVKREEKRGDIAWKECTFFRYLSWFFNLIIGISFILWMWFPIPFLNWKIHSDYLVCFLIGVVFSIPFLMLLLKSMKDAGSESLHPSKKTTMYRGIYNYIRHPQILGEFPLFVTGAFIVNSWFLLLLMIVFVLVYTPIMIYYEEKDLLRRFGDDYRDYQKRTGALFPVIRKKANL</sequence>
<accession>A0A0F9QGZ7</accession>
<evidence type="ECO:0000256" key="2">
    <source>
        <dbReference type="ARBA" id="ARBA00022692"/>
    </source>
</evidence>
<dbReference type="PANTHER" id="PTHR43847">
    <property type="entry name" value="BLL3993 PROTEIN"/>
    <property type="match status" value="1"/>
</dbReference>
<evidence type="ECO:0008006" key="7">
    <source>
        <dbReference type="Google" id="ProtNLM"/>
    </source>
</evidence>
<evidence type="ECO:0000256" key="1">
    <source>
        <dbReference type="ARBA" id="ARBA00004127"/>
    </source>
</evidence>
<dbReference type="InterPro" id="IPR052527">
    <property type="entry name" value="Metal_cation-efflux_comp"/>
</dbReference>